<organism evidence="2 3">
    <name type="scientific">Streptomyces venezuelae (strain ATCC 10712 / CBS 650.69 / DSM 40230 / JCM 4526 / NBRC 13096 / PD 04745)</name>
    <dbReference type="NCBI Taxonomy" id="953739"/>
    <lineage>
        <taxon>Bacteria</taxon>
        <taxon>Bacillati</taxon>
        <taxon>Actinomycetota</taxon>
        <taxon>Actinomycetes</taxon>
        <taxon>Kitasatosporales</taxon>
        <taxon>Streptomycetaceae</taxon>
        <taxon>Streptomyces</taxon>
    </lineage>
</organism>
<dbReference type="RefSeq" id="WP_015036646.1">
    <property type="nucleotide sequence ID" value="NC_018750.1"/>
</dbReference>
<proteinExistence type="predicted"/>
<dbReference type="AlphaFoldDB" id="F2R6X1"/>
<feature type="region of interest" description="Disordered" evidence="1">
    <location>
        <begin position="68"/>
        <end position="111"/>
    </location>
</feature>
<feature type="compositionally biased region" description="Gly residues" evidence="1">
    <location>
        <begin position="78"/>
        <end position="104"/>
    </location>
</feature>
<dbReference type="PATRIC" id="fig|953739.5.peg.607"/>
<dbReference type="Proteomes" id="UP000006854">
    <property type="component" value="Chromosome"/>
</dbReference>
<dbReference type="eggNOG" id="ENOG5033D21">
    <property type="taxonomic scope" value="Bacteria"/>
</dbReference>
<keyword evidence="3" id="KW-1185">Reference proteome</keyword>
<protein>
    <recommendedName>
        <fullName evidence="4">Antitoxin</fullName>
    </recommendedName>
</protein>
<gene>
    <name evidence="2" type="ordered locus">SVEN_5464</name>
</gene>
<dbReference type="Pfam" id="PF14013">
    <property type="entry name" value="MT0933_antitox"/>
    <property type="match status" value="1"/>
</dbReference>
<dbReference type="HOGENOM" id="CLU_148727_3_0_11"/>
<sequence length="111" mass="11038">MGLLDSLKAKLAPAKDKVADLAQQHGDKIDHGIDKAARLVDEKTKGKYSDKIHSGTDKAKDCCWTGSVTRTTALPGTGTPGSGTPGTGTPGTGAPGTGTPGSGGTTPPPTV</sequence>
<evidence type="ECO:0000313" key="2">
    <source>
        <dbReference type="EMBL" id="CCA58750.1"/>
    </source>
</evidence>
<evidence type="ECO:0000256" key="1">
    <source>
        <dbReference type="SAM" id="MobiDB-lite"/>
    </source>
</evidence>
<dbReference type="KEGG" id="sve:SVEN_5464"/>
<accession>F2R6X1</accession>
<dbReference type="OrthoDB" id="3402428at2"/>
<reference evidence="2 3" key="1">
    <citation type="journal article" date="2011" name="BMC Genomics">
        <title>Genome-wide analysis of the role of GlnR in Streptomyces venezuelae provides new insights into global nitrogen regulation in actinomycetes.</title>
        <authorList>
            <person name="Pullan S.T."/>
            <person name="Bibb M.J."/>
            <person name="Merrick M."/>
        </authorList>
    </citation>
    <scope>NUCLEOTIDE SEQUENCE [LARGE SCALE GENOMIC DNA]</scope>
    <source>
        <strain evidence="3">ATCC 10712 / CBS 650.69 / DSM 40230 / JCM 4526 / NBRC 13096 / PD 04745</strain>
    </source>
</reference>
<evidence type="ECO:0000313" key="3">
    <source>
        <dbReference type="Proteomes" id="UP000006854"/>
    </source>
</evidence>
<dbReference type="InterPro" id="IPR028037">
    <property type="entry name" value="Antitoxin_Rv0909/MT0933"/>
</dbReference>
<dbReference type="EMBL" id="FR845719">
    <property type="protein sequence ID" value="CCA58750.1"/>
    <property type="molecule type" value="Genomic_DNA"/>
</dbReference>
<evidence type="ECO:0008006" key="4">
    <source>
        <dbReference type="Google" id="ProtNLM"/>
    </source>
</evidence>
<dbReference type="STRING" id="953739.SVEN_5464"/>
<name>F2R6X1_STRVP</name>